<feature type="non-terminal residue" evidence="3">
    <location>
        <position position="468"/>
    </location>
</feature>
<keyword evidence="2" id="KW-0812">Transmembrane</keyword>
<sequence>KTKIQPAVPQLTTVSTERKIITLTDTPYENSERILHEGGATKNDKRKYTQSDKHKSRPQNKDIVTEEQKPRGGTTLTPLVPTRHGTTTAIPTATFLVTPRIQPSERLRSELSYDHDKAGSDKDTKDERVTKKGKNCRFSAEEQPRSSPLATNFAGVLAGILILLLIFIVTPRLTRIYSDRWRRRNNPEFGLNIPPNGYLSEELSEEEIIFDRAVLERKNSSSKNGFSIATSWTSSKWLSPDHYSNIQSSGAKQEQKIWTLTEKPRSTPLMAVPENTENPEAEILTANKNLDPKLTESWLSTSSLSESENSTPAEISRSGSLTSVSIFSLTPEFGGLDDEFSSYESTSSCGLPDTKVSESLPATTLSTTASTESSIVTIPETSSLPNPSTPHQFFSLFLNPASSDKLAHTSSMEPDRITTDRKSCKIPVAPRNEVVIRIDDDEDKEIFHSNENNEEIVGKDVKSAGQVS</sequence>
<gene>
    <name evidence="3" type="ORF">PMEA_00004765</name>
</gene>
<feature type="non-terminal residue" evidence="3">
    <location>
        <position position="1"/>
    </location>
</feature>
<proteinExistence type="predicted"/>
<evidence type="ECO:0000313" key="3">
    <source>
        <dbReference type="EMBL" id="CAH3113038.1"/>
    </source>
</evidence>
<feature type="region of interest" description="Disordered" evidence="1">
    <location>
        <begin position="447"/>
        <end position="468"/>
    </location>
</feature>
<dbReference type="AlphaFoldDB" id="A0AAU9WD94"/>
<dbReference type="Proteomes" id="UP001159428">
    <property type="component" value="Unassembled WGS sequence"/>
</dbReference>
<dbReference type="EMBL" id="CALNXJ010000013">
    <property type="protein sequence ID" value="CAH3113038.1"/>
    <property type="molecule type" value="Genomic_DNA"/>
</dbReference>
<accession>A0AAU9WD94</accession>
<comment type="caution">
    <text evidence="3">The sequence shown here is derived from an EMBL/GenBank/DDBJ whole genome shotgun (WGS) entry which is preliminary data.</text>
</comment>
<keyword evidence="2" id="KW-0472">Membrane</keyword>
<keyword evidence="4" id="KW-1185">Reference proteome</keyword>
<feature type="region of interest" description="Disordered" evidence="1">
    <location>
        <begin position="31"/>
        <end position="90"/>
    </location>
</feature>
<feature type="compositionally biased region" description="Basic and acidic residues" evidence="1">
    <location>
        <begin position="106"/>
        <end position="130"/>
    </location>
</feature>
<feature type="region of interest" description="Disordered" evidence="1">
    <location>
        <begin position="106"/>
        <end position="143"/>
    </location>
</feature>
<feature type="transmembrane region" description="Helical" evidence="2">
    <location>
        <begin position="153"/>
        <end position="174"/>
    </location>
</feature>
<protein>
    <submittedName>
        <fullName evidence="3">Uncharacterized protein</fullName>
    </submittedName>
</protein>
<organism evidence="3 4">
    <name type="scientific">Pocillopora meandrina</name>
    <dbReference type="NCBI Taxonomy" id="46732"/>
    <lineage>
        <taxon>Eukaryota</taxon>
        <taxon>Metazoa</taxon>
        <taxon>Cnidaria</taxon>
        <taxon>Anthozoa</taxon>
        <taxon>Hexacorallia</taxon>
        <taxon>Scleractinia</taxon>
        <taxon>Astrocoeniina</taxon>
        <taxon>Pocilloporidae</taxon>
        <taxon>Pocillopora</taxon>
    </lineage>
</organism>
<evidence type="ECO:0000256" key="2">
    <source>
        <dbReference type="SAM" id="Phobius"/>
    </source>
</evidence>
<name>A0AAU9WD94_9CNID</name>
<keyword evidence="2" id="KW-1133">Transmembrane helix</keyword>
<evidence type="ECO:0000313" key="4">
    <source>
        <dbReference type="Proteomes" id="UP001159428"/>
    </source>
</evidence>
<feature type="compositionally biased region" description="Basic and acidic residues" evidence="1">
    <location>
        <begin position="42"/>
        <end position="70"/>
    </location>
</feature>
<evidence type="ECO:0000256" key="1">
    <source>
        <dbReference type="SAM" id="MobiDB-lite"/>
    </source>
</evidence>
<reference evidence="3 4" key="1">
    <citation type="submission" date="2022-05" db="EMBL/GenBank/DDBJ databases">
        <authorList>
            <consortium name="Genoscope - CEA"/>
            <person name="William W."/>
        </authorList>
    </citation>
    <scope>NUCLEOTIDE SEQUENCE [LARGE SCALE GENOMIC DNA]</scope>
</reference>